<evidence type="ECO:0000313" key="4">
    <source>
        <dbReference type="Proteomes" id="UP000191931"/>
    </source>
</evidence>
<evidence type="ECO:0000256" key="1">
    <source>
        <dbReference type="ARBA" id="ARBA00023121"/>
    </source>
</evidence>
<evidence type="ECO:0000313" key="3">
    <source>
        <dbReference type="EMBL" id="SLM32373.1"/>
    </source>
</evidence>
<dbReference type="GO" id="GO:0006631">
    <property type="term" value="P:fatty acid metabolic process"/>
    <property type="evidence" value="ECO:0007669"/>
    <property type="project" value="TreeGrafter"/>
</dbReference>
<feature type="domain" description="ACB" evidence="2">
    <location>
        <begin position="4"/>
        <end position="85"/>
    </location>
</feature>
<dbReference type="Pfam" id="PF00887">
    <property type="entry name" value="ACBP"/>
    <property type="match status" value="1"/>
</dbReference>
<dbReference type="PANTHER" id="PTHR23310:SF62">
    <property type="entry name" value="ACYL-COA BINDING PROTEIN 1, ISOFORM A"/>
    <property type="match status" value="1"/>
</dbReference>
<dbReference type="PROSITE" id="PS51228">
    <property type="entry name" value="ACB_2"/>
    <property type="match status" value="1"/>
</dbReference>
<dbReference type="STRING" id="1246637.MTBBW1_640014"/>
<dbReference type="EMBL" id="FWEV01000308">
    <property type="protein sequence ID" value="SLM32373.1"/>
    <property type="molecule type" value="Genomic_DNA"/>
</dbReference>
<accession>A0A1W1HIV6</accession>
<dbReference type="InterPro" id="IPR014352">
    <property type="entry name" value="FERM/acyl-CoA-bd_prot_sf"/>
</dbReference>
<keyword evidence="1" id="KW-0446">Lipid-binding</keyword>
<dbReference type="Proteomes" id="UP000191931">
    <property type="component" value="Unassembled WGS sequence"/>
</dbReference>
<dbReference type="AlphaFoldDB" id="A0A1W1HIV6"/>
<dbReference type="OrthoDB" id="5625302at2"/>
<sequence>MTDLNEQFETASKDVQTLTKKPGNDILLKLYSLFKQGSVGDVTGKRPGMTDFKGRAKYDAWSKCQGTPQDKAKQEYIDLVASLKG</sequence>
<dbReference type="PANTHER" id="PTHR23310">
    <property type="entry name" value="ACYL-COA-BINDING PROTEIN, ACBP"/>
    <property type="match status" value="1"/>
</dbReference>
<dbReference type="Gene3D" id="1.20.80.10">
    <property type="match status" value="1"/>
</dbReference>
<reference evidence="3 4" key="1">
    <citation type="submission" date="2017-03" db="EMBL/GenBank/DDBJ databases">
        <authorList>
            <person name="Afonso C.L."/>
            <person name="Miller P.J."/>
            <person name="Scott M.A."/>
            <person name="Spackman E."/>
            <person name="Goraichik I."/>
            <person name="Dimitrov K.M."/>
            <person name="Suarez D.L."/>
            <person name="Swayne D.E."/>
        </authorList>
    </citation>
    <scope>NUCLEOTIDE SEQUENCE [LARGE SCALE GENOMIC DNA]</scope>
    <source>
        <strain evidence="3">PRJEB14757</strain>
    </source>
</reference>
<evidence type="ECO:0000259" key="2">
    <source>
        <dbReference type="PROSITE" id="PS51228"/>
    </source>
</evidence>
<dbReference type="SUPFAM" id="SSF47027">
    <property type="entry name" value="Acyl-CoA binding protein"/>
    <property type="match status" value="1"/>
</dbReference>
<dbReference type="PRINTS" id="PR00689">
    <property type="entry name" value="ACOABINDINGP"/>
</dbReference>
<dbReference type="GO" id="GO:0000062">
    <property type="term" value="F:fatty-acyl-CoA binding"/>
    <property type="evidence" value="ECO:0007669"/>
    <property type="project" value="InterPro"/>
</dbReference>
<organism evidence="3 4">
    <name type="scientific">Desulfamplus magnetovallimortis</name>
    <dbReference type="NCBI Taxonomy" id="1246637"/>
    <lineage>
        <taxon>Bacteria</taxon>
        <taxon>Pseudomonadati</taxon>
        <taxon>Thermodesulfobacteriota</taxon>
        <taxon>Desulfobacteria</taxon>
        <taxon>Desulfobacterales</taxon>
        <taxon>Desulfobacteraceae</taxon>
        <taxon>Desulfamplus</taxon>
    </lineage>
</organism>
<protein>
    <submittedName>
        <fullName evidence="3">Acyl-CoA-binding protein homolog</fullName>
    </submittedName>
</protein>
<proteinExistence type="predicted"/>
<dbReference type="InterPro" id="IPR000582">
    <property type="entry name" value="Acyl-CoA-binding_protein"/>
</dbReference>
<dbReference type="RefSeq" id="WP_080802002.1">
    <property type="nucleotide sequence ID" value="NZ_LT828542.1"/>
</dbReference>
<dbReference type="InterPro" id="IPR035984">
    <property type="entry name" value="Acyl-CoA-binding_sf"/>
</dbReference>
<dbReference type="InterPro" id="IPR022408">
    <property type="entry name" value="Acyl-CoA-binding_prot_CS"/>
</dbReference>
<dbReference type="PROSITE" id="PS00880">
    <property type="entry name" value="ACB_1"/>
    <property type="match status" value="1"/>
</dbReference>
<keyword evidence="4" id="KW-1185">Reference proteome</keyword>
<name>A0A1W1HIV6_9BACT</name>
<gene>
    <name evidence="3" type="primary">Dbi</name>
    <name evidence="3" type="ORF">MTBBW1_640014</name>
</gene>